<dbReference type="InterPro" id="IPR039420">
    <property type="entry name" value="WalR-like"/>
</dbReference>
<feature type="domain" description="Response regulatory" evidence="9">
    <location>
        <begin position="3"/>
        <end position="119"/>
    </location>
</feature>
<dbReference type="GO" id="GO:0003677">
    <property type="term" value="F:DNA binding"/>
    <property type="evidence" value="ECO:0007669"/>
    <property type="project" value="UniProtKB-KW"/>
</dbReference>
<keyword evidence="3" id="KW-0805">Transcription regulation</keyword>
<dbReference type="InterPro" id="IPR016032">
    <property type="entry name" value="Sig_transdc_resp-reg_C-effctor"/>
</dbReference>
<evidence type="ECO:0000259" key="8">
    <source>
        <dbReference type="PROSITE" id="PS50043"/>
    </source>
</evidence>
<dbReference type="InterPro" id="IPR011006">
    <property type="entry name" value="CheY-like_superfamily"/>
</dbReference>
<dbReference type="GO" id="GO:0000160">
    <property type="term" value="P:phosphorelay signal transduction system"/>
    <property type="evidence" value="ECO:0007669"/>
    <property type="project" value="InterPro"/>
</dbReference>
<evidence type="ECO:0000313" key="10">
    <source>
        <dbReference type="EMBL" id="OPX48782.1"/>
    </source>
</evidence>
<evidence type="ECO:0000313" key="11">
    <source>
        <dbReference type="Proteomes" id="UP000191448"/>
    </source>
</evidence>
<dbReference type="PRINTS" id="PR00038">
    <property type="entry name" value="HTHLUXR"/>
</dbReference>
<keyword evidence="5" id="KW-0804">Transcription</keyword>
<protein>
    <recommendedName>
        <fullName evidence="1">Stage 0 sporulation protein A homolog</fullName>
    </recommendedName>
</protein>
<evidence type="ECO:0000256" key="4">
    <source>
        <dbReference type="ARBA" id="ARBA00023125"/>
    </source>
</evidence>
<reference evidence="10 11" key="1">
    <citation type="submission" date="2016-02" db="EMBL/GenBank/DDBJ databases">
        <title>Genome sequence of Clostridium thermobutyricum DSM 4928.</title>
        <authorList>
            <person name="Poehlein A."/>
            <person name="Daniel R."/>
        </authorList>
    </citation>
    <scope>NUCLEOTIDE SEQUENCE [LARGE SCALE GENOMIC DNA]</scope>
    <source>
        <strain evidence="10 11">DSM 4928</strain>
    </source>
</reference>
<dbReference type="SUPFAM" id="SSF52172">
    <property type="entry name" value="CheY-like"/>
    <property type="match status" value="1"/>
</dbReference>
<dbReference type="SMART" id="SM00421">
    <property type="entry name" value="HTH_LUXR"/>
    <property type="match status" value="1"/>
</dbReference>
<keyword evidence="4" id="KW-0238">DNA-binding</keyword>
<feature type="modified residue" description="4-aspartylphosphate" evidence="7">
    <location>
        <position position="54"/>
    </location>
</feature>
<sequence length="204" mass="23006">MIKVIVVDDQKIIREGLKMILSLDDEIEVLGEGENGLDAISLCRDLNPDVILIDIRMPIMDGVLATEKIKELNKDIKILILTTFNEDEYIFQSIKNGANGYLLKDADPDEIINGIKTVFKGNMLIHSEVAMKIAGVLNKKEEVNLDILTKREKEISNLIAEGLNNKEIGEKLYLSEGTVKNYVTKILDKLEVKNRTELAIKLKR</sequence>
<dbReference type="CDD" id="cd17535">
    <property type="entry name" value="REC_NarL-like"/>
    <property type="match status" value="1"/>
</dbReference>
<comment type="caution">
    <text evidence="10">The sequence shown here is derived from an EMBL/GenBank/DDBJ whole genome shotgun (WGS) entry which is preliminary data.</text>
</comment>
<evidence type="ECO:0000259" key="9">
    <source>
        <dbReference type="PROSITE" id="PS50110"/>
    </source>
</evidence>
<feature type="domain" description="HTH luxR-type" evidence="8">
    <location>
        <begin position="141"/>
        <end position="204"/>
    </location>
</feature>
<gene>
    <name evidence="10" type="primary">liaR_2</name>
    <name evidence="10" type="ORF">CLTHE_10710</name>
</gene>
<evidence type="ECO:0000256" key="7">
    <source>
        <dbReference type="PROSITE-ProRule" id="PRU00169"/>
    </source>
</evidence>
<evidence type="ECO:0000256" key="2">
    <source>
        <dbReference type="ARBA" id="ARBA00022553"/>
    </source>
</evidence>
<name>A0A1V4SY99_9CLOT</name>
<dbReference type="InterPro" id="IPR001789">
    <property type="entry name" value="Sig_transdc_resp-reg_receiver"/>
</dbReference>
<dbReference type="EMBL" id="LTAY01000028">
    <property type="protein sequence ID" value="OPX48782.1"/>
    <property type="molecule type" value="Genomic_DNA"/>
</dbReference>
<evidence type="ECO:0000256" key="1">
    <source>
        <dbReference type="ARBA" id="ARBA00018672"/>
    </source>
</evidence>
<dbReference type="GO" id="GO:0006355">
    <property type="term" value="P:regulation of DNA-templated transcription"/>
    <property type="evidence" value="ECO:0007669"/>
    <property type="project" value="InterPro"/>
</dbReference>
<dbReference type="Proteomes" id="UP000191448">
    <property type="component" value="Unassembled WGS sequence"/>
</dbReference>
<dbReference type="CDD" id="cd06170">
    <property type="entry name" value="LuxR_C_like"/>
    <property type="match status" value="1"/>
</dbReference>
<dbReference type="SUPFAM" id="SSF46894">
    <property type="entry name" value="C-terminal effector domain of the bipartite response regulators"/>
    <property type="match status" value="1"/>
</dbReference>
<dbReference type="InterPro" id="IPR000792">
    <property type="entry name" value="Tscrpt_reg_LuxR_C"/>
</dbReference>
<dbReference type="PROSITE" id="PS50043">
    <property type="entry name" value="HTH_LUXR_2"/>
    <property type="match status" value="1"/>
</dbReference>
<dbReference type="PROSITE" id="PS50110">
    <property type="entry name" value="RESPONSE_REGULATORY"/>
    <property type="match status" value="1"/>
</dbReference>
<dbReference type="SMART" id="SM00448">
    <property type="entry name" value="REC"/>
    <property type="match status" value="1"/>
</dbReference>
<dbReference type="PANTHER" id="PTHR43214">
    <property type="entry name" value="TWO-COMPONENT RESPONSE REGULATOR"/>
    <property type="match status" value="1"/>
</dbReference>
<evidence type="ECO:0000256" key="6">
    <source>
        <dbReference type="ARBA" id="ARBA00024867"/>
    </source>
</evidence>
<dbReference type="OrthoDB" id="9779069at2"/>
<proteinExistence type="predicted"/>
<dbReference type="InterPro" id="IPR058245">
    <property type="entry name" value="NreC/VraR/RcsB-like_REC"/>
</dbReference>
<organism evidence="10 11">
    <name type="scientific">Clostridium thermobutyricum DSM 4928</name>
    <dbReference type="NCBI Taxonomy" id="1121339"/>
    <lineage>
        <taxon>Bacteria</taxon>
        <taxon>Bacillati</taxon>
        <taxon>Bacillota</taxon>
        <taxon>Clostridia</taxon>
        <taxon>Eubacteriales</taxon>
        <taxon>Clostridiaceae</taxon>
        <taxon>Clostridium</taxon>
    </lineage>
</organism>
<accession>A0A1V4SY99</accession>
<dbReference type="AlphaFoldDB" id="A0A1V4SY99"/>
<keyword evidence="2 7" id="KW-0597">Phosphoprotein</keyword>
<dbReference type="Pfam" id="PF00196">
    <property type="entry name" value="GerE"/>
    <property type="match status" value="1"/>
</dbReference>
<dbReference type="RefSeq" id="WP_080022344.1">
    <property type="nucleotide sequence ID" value="NZ_LTAY01000028.1"/>
</dbReference>
<dbReference type="Pfam" id="PF00072">
    <property type="entry name" value="Response_reg"/>
    <property type="match status" value="1"/>
</dbReference>
<evidence type="ECO:0000256" key="3">
    <source>
        <dbReference type="ARBA" id="ARBA00023015"/>
    </source>
</evidence>
<comment type="function">
    <text evidence="6">May play the central regulatory role in sporulation. It may be an element of the effector pathway responsible for the activation of sporulation genes in response to nutritional stress. Spo0A may act in concert with spo0H (a sigma factor) to control the expression of some genes that are critical to the sporulation process.</text>
</comment>
<evidence type="ECO:0000256" key="5">
    <source>
        <dbReference type="ARBA" id="ARBA00023163"/>
    </source>
</evidence>
<dbReference type="Gene3D" id="3.40.50.2300">
    <property type="match status" value="1"/>
</dbReference>
<dbReference type="PANTHER" id="PTHR43214:SF40">
    <property type="entry name" value="TRANSCRIPTIONAL REGULATORY PROTEIN LNRK"/>
    <property type="match status" value="1"/>
</dbReference>